<evidence type="ECO:0000256" key="9">
    <source>
        <dbReference type="ARBA" id="ARBA00022777"/>
    </source>
</evidence>
<feature type="domain" description="HAMP" evidence="16">
    <location>
        <begin position="182"/>
        <end position="233"/>
    </location>
</feature>
<evidence type="ECO:0000256" key="7">
    <source>
        <dbReference type="ARBA" id="ARBA00022692"/>
    </source>
</evidence>
<protein>
    <recommendedName>
        <fullName evidence="3">histidine kinase</fullName>
        <ecNumber evidence="3">2.7.13.3</ecNumber>
    </recommendedName>
</protein>
<dbReference type="GO" id="GO:0016301">
    <property type="term" value="F:kinase activity"/>
    <property type="evidence" value="ECO:0007669"/>
    <property type="project" value="UniProtKB-KW"/>
</dbReference>
<dbReference type="InterPro" id="IPR036890">
    <property type="entry name" value="HATPase_C_sf"/>
</dbReference>
<dbReference type="SMART" id="SM00304">
    <property type="entry name" value="HAMP"/>
    <property type="match status" value="1"/>
</dbReference>
<dbReference type="InterPro" id="IPR003661">
    <property type="entry name" value="HisK_dim/P_dom"/>
</dbReference>
<evidence type="ECO:0000256" key="13">
    <source>
        <dbReference type="ARBA" id="ARBA00023136"/>
    </source>
</evidence>
<comment type="subcellular location">
    <subcellularLocation>
        <location evidence="2">Cell membrane</location>
        <topology evidence="2">Multi-pass membrane protein</topology>
    </subcellularLocation>
</comment>
<keyword evidence="8" id="KW-0547">Nucleotide-binding</keyword>
<feature type="transmembrane region" description="Helical" evidence="14">
    <location>
        <begin position="161"/>
        <end position="180"/>
    </location>
</feature>
<dbReference type="SUPFAM" id="SSF47384">
    <property type="entry name" value="Homodimeric domain of signal transducing histidine kinase"/>
    <property type="match status" value="1"/>
</dbReference>
<dbReference type="Pfam" id="PF02518">
    <property type="entry name" value="HATPase_c"/>
    <property type="match status" value="1"/>
</dbReference>
<evidence type="ECO:0000256" key="10">
    <source>
        <dbReference type="ARBA" id="ARBA00022840"/>
    </source>
</evidence>
<dbReference type="CDD" id="cd06225">
    <property type="entry name" value="HAMP"/>
    <property type="match status" value="1"/>
</dbReference>
<dbReference type="InterPro" id="IPR003660">
    <property type="entry name" value="HAMP_dom"/>
</dbReference>
<dbReference type="Proteomes" id="UP001222800">
    <property type="component" value="Chromosome"/>
</dbReference>
<dbReference type="Gene3D" id="6.10.340.10">
    <property type="match status" value="1"/>
</dbReference>
<dbReference type="SUPFAM" id="SSF158472">
    <property type="entry name" value="HAMP domain-like"/>
    <property type="match status" value="1"/>
</dbReference>
<evidence type="ECO:0000256" key="12">
    <source>
        <dbReference type="ARBA" id="ARBA00023012"/>
    </source>
</evidence>
<feature type="domain" description="Histidine kinase" evidence="15">
    <location>
        <begin position="248"/>
        <end position="440"/>
    </location>
</feature>
<dbReference type="EMBL" id="CP120733">
    <property type="protein sequence ID" value="WFD11185.1"/>
    <property type="molecule type" value="Genomic_DNA"/>
</dbReference>
<dbReference type="RefSeq" id="WP_277733173.1">
    <property type="nucleotide sequence ID" value="NZ_CP120733.1"/>
</dbReference>
<gene>
    <name evidence="17" type="ORF">P4S50_03655</name>
</gene>
<name>A0ABY8EH55_9FIRM</name>
<evidence type="ECO:0000259" key="16">
    <source>
        <dbReference type="PROSITE" id="PS50885"/>
    </source>
</evidence>
<evidence type="ECO:0000259" key="15">
    <source>
        <dbReference type="PROSITE" id="PS50109"/>
    </source>
</evidence>
<dbReference type="InterPro" id="IPR005467">
    <property type="entry name" value="His_kinase_dom"/>
</dbReference>
<keyword evidence="11 14" id="KW-1133">Transmembrane helix</keyword>
<keyword evidence="18" id="KW-1185">Reference proteome</keyword>
<keyword evidence="6" id="KW-0808">Transferase</keyword>
<dbReference type="Gene3D" id="1.10.287.130">
    <property type="match status" value="1"/>
</dbReference>
<evidence type="ECO:0000256" key="1">
    <source>
        <dbReference type="ARBA" id="ARBA00000085"/>
    </source>
</evidence>
<comment type="catalytic activity">
    <reaction evidence="1">
        <text>ATP + protein L-histidine = ADP + protein N-phospho-L-histidine.</text>
        <dbReference type="EC" id="2.7.13.3"/>
    </reaction>
</comment>
<evidence type="ECO:0000256" key="2">
    <source>
        <dbReference type="ARBA" id="ARBA00004651"/>
    </source>
</evidence>
<sequence>MNKLSKKLAMRISIVIIIIFCVSFLLNNYFLSKYYLHEKKVTVDEICNEIKDIELNEYNIENIEKKYKVTVVYDDLNKDIESLNWSIKDKFYNKTITLNKFWITEKDLKTIKQNRKVNKLYNQGKLKSSFLVAFIKKENSIVAIGDSIVHDNDTIKVVNKFNLYLTIISLVLIIIVVCFFSKRIIYPLENLKDLSKDISNLNFRKINIKTNDEIEELGKSINIMSEKLKKSHDDLKNKNDSLKIFISNISHELKTPLALIKAYSMGLKDGLDDGSYIDTIINQTDDVSALIDSLLNLSRLEKDDINRSTFNIEELFTGILEKYNISIKNEDILISINKDKLYSKYTYADKEKIQIVLNNLISNAVKYTNDNKINIKLENIDNKILFIIKNGIRNYNKEDINKIWEPFYVIEESRNKKLSGTGLGLAIVKEILEKHNLEYGYRLYDNQIEFYIFFEKNPE</sequence>
<evidence type="ECO:0000256" key="14">
    <source>
        <dbReference type="SAM" id="Phobius"/>
    </source>
</evidence>
<feature type="transmembrane region" description="Helical" evidence="14">
    <location>
        <begin position="12"/>
        <end position="31"/>
    </location>
</feature>
<dbReference type="InterPro" id="IPR004358">
    <property type="entry name" value="Sig_transdc_His_kin-like_C"/>
</dbReference>
<keyword evidence="7 14" id="KW-0812">Transmembrane</keyword>
<dbReference type="Gene3D" id="3.30.565.10">
    <property type="entry name" value="Histidine kinase-like ATPase, C-terminal domain"/>
    <property type="match status" value="1"/>
</dbReference>
<organism evidence="17 18">
    <name type="scientific">Tepidibacter hydrothermalis</name>
    <dbReference type="NCBI Taxonomy" id="3036126"/>
    <lineage>
        <taxon>Bacteria</taxon>
        <taxon>Bacillati</taxon>
        <taxon>Bacillota</taxon>
        <taxon>Clostridia</taxon>
        <taxon>Peptostreptococcales</taxon>
        <taxon>Peptostreptococcaceae</taxon>
        <taxon>Tepidibacter</taxon>
    </lineage>
</organism>
<dbReference type="PRINTS" id="PR00344">
    <property type="entry name" value="BCTRLSENSOR"/>
</dbReference>
<dbReference type="CDD" id="cd00082">
    <property type="entry name" value="HisKA"/>
    <property type="match status" value="1"/>
</dbReference>
<dbReference type="Pfam" id="PF00512">
    <property type="entry name" value="HisKA"/>
    <property type="match status" value="1"/>
</dbReference>
<dbReference type="Pfam" id="PF00672">
    <property type="entry name" value="HAMP"/>
    <property type="match status" value="1"/>
</dbReference>
<keyword evidence="4" id="KW-1003">Cell membrane</keyword>
<keyword evidence="10" id="KW-0067">ATP-binding</keyword>
<dbReference type="PANTHER" id="PTHR45528">
    <property type="entry name" value="SENSOR HISTIDINE KINASE CPXA"/>
    <property type="match status" value="1"/>
</dbReference>
<proteinExistence type="predicted"/>
<dbReference type="PROSITE" id="PS50109">
    <property type="entry name" value="HIS_KIN"/>
    <property type="match status" value="1"/>
</dbReference>
<dbReference type="PANTHER" id="PTHR45528:SF1">
    <property type="entry name" value="SENSOR HISTIDINE KINASE CPXA"/>
    <property type="match status" value="1"/>
</dbReference>
<dbReference type="InterPro" id="IPR003594">
    <property type="entry name" value="HATPase_dom"/>
</dbReference>
<keyword evidence="9 17" id="KW-0418">Kinase</keyword>
<dbReference type="SUPFAM" id="SSF55874">
    <property type="entry name" value="ATPase domain of HSP90 chaperone/DNA topoisomerase II/histidine kinase"/>
    <property type="match status" value="1"/>
</dbReference>
<dbReference type="SMART" id="SM00388">
    <property type="entry name" value="HisKA"/>
    <property type="match status" value="1"/>
</dbReference>
<dbReference type="PROSITE" id="PS50885">
    <property type="entry name" value="HAMP"/>
    <property type="match status" value="1"/>
</dbReference>
<keyword evidence="12" id="KW-0902">Two-component regulatory system</keyword>
<dbReference type="InterPro" id="IPR050398">
    <property type="entry name" value="HssS/ArlS-like"/>
</dbReference>
<dbReference type="EC" id="2.7.13.3" evidence="3"/>
<evidence type="ECO:0000313" key="17">
    <source>
        <dbReference type="EMBL" id="WFD11185.1"/>
    </source>
</evidence>
<evidence type="ECO:0000256" key="8">
    <source>
        <dbReference type="ARBA" id="ARBA00022741"/>
    </source>
</evidence>
<dbReference type="SMART" id="SM00387">
    <property type="entry name" value="HATPase_c"/>
    <property type="match status" value="1"/>
</dbReference>
<keyword evidence="5" id="KW-0597">Phosphoprotein</keyword>
<evidence type="ECO:0000256" key="3">
    <source>
        <dbReference type="ARBA" id="ARBA00012438"/>
    </source>
</evidence>
<evidence type="ECO:0000256" key="6">
    <source>
        <dbReference type="ARBA" id="ARBA00022679"/>
    </source>
</evidence>
<evidence type="ECO:0000256" key="5">
    <source>
        <dbReference type="ARBA" id="ARBA00022553"/>
    </source>
</evidence>
<dbReference type="InterPro" id="IPR036097">
    <property type="entry name" value="HisK_dim/P_sf"/>
</dbReference>
<reference evidence="17 18" key="1">
    <citation type="submission" date="2023-03" db="EMBL/GenBank/DDBJ databases">
        <title>Complete genome sequence of Tepidibacter sp. SWIR-1, isolated from a deep-sea hydrothermal vent.</title>
        <authorList>
            <person name="Li X."/>
        </authorList>
    </citation>
    <scope>NUCLEOTIDE SEQUENCE [LARGE SCALE GENOMIC DNA]</scope>
    <source>
        <strain evidence="17 18">SWIR-1</strain>
    </source>
</reference>
<evidence type="ECO:0000313" key="18">
    <source>
        <dbReference type="Proteomes" id="UP001222800"/>
    </source>
</evidence>
<accession>A0ABY8EH55</accession>
<evidence type="ECO:0000256" key="4">
    <source>
        <dbReference type="ARBA" id="ARBA00022475"/>
    </source>
</evidence>
<evidence type="ECO:0000256" key="11">
    <source>
        <dbReference type="ARBA" id="ARBA00022989"/>
    </source>
</evidence>
<keyword evidence="13 14" id="KW-0472">Membrane</keyword>